<keyword evidence="4 6" id="KW-1133">Transmembrane helix</keyword>
<name>A0A346XTE1_9ACTN</name>
<reference evidence="8 9" key="1">
    <citation type="submission" date="2018-09" db="EMBL/GenBank/DDBJ databases">
        <title>Complete genome sequence of Euzebya sp. DY32-46 isolated from seawater of Pacific Ocean.</title>
        <authorList>
            <person name="Xu L."/>
            <person name="Wu Y.-H."/>
            <person name="Xu X.-W."/>
        </authorList>
    </citation>
    <scope>NUCLEOTIDE SEQUENCE [LARGE SCALE GENOMIC DNA]</scope>
    <source>
        <strain evidence="8 9">DY32-46</strain>
    </source>
</reference>
<evidence type="ECO:0000256" key="6">
    <source>
        <dbReference type="SAM" id="Phobius"/>
    </source>
</evidence>
<evidence type="ECO:0000256" key="3">
    <source>
        <dbReference type="ARBA" id="ARBA00022692"/>
    </source>
</evidence>
<dbReference type="Gene3D" id="1.20.81.30">
    <property type="entry name" value="Type II secretion system (T2SS), domain F"/>
    <property type="match status" value="1"/>
</dbReference>
<feature type="transmembrane region" description="Helical" evidence="6">
    <location>
        <begin position="92"/>
        <end position="113"/>
    </location>
</feature>
<evidence type="ECO:0000256" key="4">
    <source>
        <dbReference type="ARBA" id="ARBA00022989"/>
    </source>
</evidence>
<keyword evidence="5 6" id="KW-0472">Membrane</keyword>
<feature type="domain" description="Type II secretion system protein GspF" evidence="7">
    <location>
        <begin position="157"/>
        <end position="282"/>
    </location>
</feature>
<feature type="transmembrane region" description="Helical" evidence="6">
    <location>
        <begin position="119"/>
        <end position="138"/>
    </location>
</feature>
<keyword evidence="9" id="KW-1185">Reference proteome</keyword>
<evidence type="ECO:0000313" key="8">
    <source>
        <dbReference type="EMBL" id="AXV05488.1"/>
    </source>
</evidence>
<dbReference type="InterPro" id="IPR042094">
    <property type="entry name" value="T2SS_GspF_sf"/>
</dbReference>
<dbReference type="EMBL" id="CP031165">
    <property type="protein sequence ID" value="AXV05488.1"/>
    <property type="molecule type" value="Genomic_DNA"/>
</dbReference>
<evidence type="ECO:0000256" key="2">
    <source>
        <dbReference type="ARBA" id="ARBA00022475"/>
    </source>
</evidence>
<dbReference type="OrthoDB" id="597333at2"/>
<dbReference type="Proteomes" id="UP000264006">
    <property type="component" value="Chromosome"/>
</dbReference>
<evidence type="ECO:0000256" key="1">
    <source>
        <dbReference type="ARBA" id="ARBA00004651"/>
    </source>
</evidence>
<accession>A0A346XTE1</accession>
<dbReference type="RefSeq" id="WP_114590291.1">
    <property type="nucleotide sequence ID" value="NZ_CP031165.1"/>
</dbReference>
<dbReference type="PANTHER" id="PTHR35007">
    <property type="entry name" value="INTEGRAL MEMBRANE PROTEIN-RELATED"/>
    <property type="match status" value="1"/>
</dbReference>
<protein>
    <submittedName>
        <fullName evidence="8">Flp pilus assembly protein TadB</fullName>
    </submittedName>
</protein>
<dbReference type="InterPro" id="IPR018076">
    <property type="entry name" value="T2SS_GspF_dom"/>
</dbReference>
<dbReference type="GO" id="GO:0005886">
    <property type="term" value="C:plasma membrane"/>
    <property type="evidence" value="ECO:0007669"/>
    <property type="project" value="UniProtKB-SubCell"/>
</dbReference>
<keyword evidence="2" id="KW-1003">Cell membrane</keyword>
<feature type="transmembrane region" description="Helical" evidence="6">
    <location>
        <begin position="300"/>
        <end position="320"/>
    </location>
</feature>
<evidence type="ECO:0000313" key="9">
    <source>
        <dbReference type="Proteomes" id="UP000264006"/>
    </source>
</evidence>
<dbReference type="KEGG" id="euz:DVS28_a0787"/>
<dbReference type="PANTHER" id="PTHR35007:SF1">
    <property type="entry name" value="PILUS ASSEMBLY PROTEIN"/>
    <property type="match status" value="1"/>
</dbReference>
<evidence type="ECO:0000256" key="5">
    <source>
        <dbReference type="ARBA" id="ARBA00023136"/>
    </source>
</evidence>
<dbReference type="Pfam" id="PF00482">
    <property type="entry name" value="T2SSF"/>
    <property type="match status" value="1"/>
</dbReference>
<sequence length="324" mass="34489">MDASFVQDTSLVGIIGAGLLLTGGVVLLFLSWQNRRARGVERLRRVLADDAGTEHDPSLAATWSALVRAAEDIGSGSGLYASLADKLTRAGWVLNPTEFLLLLGGLSVGAGALGWVLDGVLVAVMFAVAAPIATYLLLSGRADRYSSRCDEQLPEALGQMGSAMRSGHSLQQALEGYANHGSAPLAGEFARVLADTRVGRPLDDALLAMGERVGSTDLRWAVRAMLIQRRTGGKLAEILDVLAEFMHDRMEIRREVRALTAEGKISAIILMALPFVVLAGVLSTNATYLQPMLTNPLGRVMIIGALGSMGLAWFLIRGIIKVEV</sequence>
<dbReference type="AlphaFoldDB" id="A0A346XTE1"/>
<feature type="transmembrane region" description="Helical" evidence="6">
    <location>
        <begin position="267"/>
        <end position="288"/>
    </location>
</feature>
<feature type="transmembrane region" description="Helical" evidence="6">
    <location>
        <begin position="12"/>
        <end position="32"/>
    </location>
</feature>
<organism evidence="8 9">
    <name type="scientific">Euzebya pacifica</name>
    <dbReference type="NCBI Taxonomy" id="1608957"/>
    <lineage>
        <taxon>Bacteria</taxon>
        <taxon>Bacillati</taxon>
        <taxon>Actinomycetota</taxon>
        <taxon>Nitriliruptoria</taxon>
        <taxon>Euzebyales</taxon>
    </lineage>
</organism>
<gene>
    <name evidence="8" type="ORF">DVS28_a0787</name>
</gene>
<evidence type="ECO:0000259" key="7">
    <source>
        <dbReference type="Pfam" id="PF00482"/>
    </source>
</evidence>
<keyword evidence="3 6" id="KW-0812">Transmembrane</keyword>
<proteinExistence type="predicted"/>
<comment type="subcellular location">
    <subcellularLocation>
        <location evidence="1">Cell membrane</location>
        <topology evidence="1">Multi-pass membrane protein</topology>
    </subcellularLocation>
</comment>